<dbReference type="InterPro" id="IPR003284">
    <property type="entry name" value="Sal_SpvB"/>
</dbReference>
<dbReference type="RefSeq" id="WP_016392078.1">
    <property type="nucleotide sequence ID" value="NZ_CP031146.1"/>
</dbReference>
<dbReference type="InterPro" id="IPR022045">
    <property type="entry name" value="TcdB_toxin_mid/N"/>
</dbReference>
<comment type="subcellular location">
    <subcellularLocation>
        <location evidence="1">Secreted</location>
    </subcellularLocation>
</comment>
<dbReference type="Pfam" id="PF03534">
    <property type="entry name" value="SpvB"/>
    <property type="match status" value="1"/>
</dbReference>
<evidence type="ECO:0000313" key="7">
    <source>
        <dbReference type="EMBL" id="AXM95161.1"/>
    </source>
</evidence>
<dbReference type="SUPFAM" id="SSF69318">
    <property type="entry name" value="Integrin alpha N-terminal domain"/>
    <property type="match status" value="1"/>
</dbReference>
<dbReference type="Pfam" id="PF12255">
    <property type="entry name" value="TcdB_toxin_midC"/>
    <property type="match status" value="1"/>
</dbReference>
<evidence type="ECO:0000256" key="1">
    <source>
        <dbReference type="ARBA" id="ARBA00004613"/>
    </source>
</evidence>
<dbReference type="InterPro" id="IPR022044">
    <property type="entry name" value="TcdB_toxin_mid/C"/>
</dbReference>
<feature type="domain" description="Insecticide toxin TcdB middle/N-terminal" evidence="6">
    <location>
        <begin position="653"/>
        <end position="793"/>
    </location>
</feature>
<dbReference type="GO" id="GO:0005576">
    <property type="term" value="C:extracellular region"/>
    <property type="evidence" value="ECO:0007669"/>
    <property type="project" value="UniProtKB-SubCell"/>
</dbReference>
<evidence type="ECO:0000259" key="5">
    <source>
        <dbReference type="Pfam" id="PF12255"/>
    </source>
</evidence>
<evidence type="ECO:0000256" key="3">
    <source>
        <dbReference type="ARBA" id="ARBA00023026"/>
    </source>
</evidence>
<dbReference type="GO" id="GO:0005737">
    <property type="term" value="C:cytoplasm"/>
    <property type="evidence" value="ECO:0007669"/>
    <property type="project" value="InterPro"/>
</dbReference>
<dbReference type="InterPro" id="IPR028994">
    <property type="entry name" value="Integrin_alpha_N"/>
</dbReference>
<evidence type="ECO:0000259" key="6">
    <source>
        <dbReference type="Pfam" id="PF12256"/>
    </source>
</evidence>
<dbReference type="Proteomes" id="UP000256503">
    <property type="component" value="Chromosome"/>
</dbReference>
<dbReference type="PRINTS" id="PR01341">
    <property type="entry name" value="SALSPVBPROT"/>
</dbReference>
<sequence>MTDLSVTPAGASGEPVFSPPALPKGGGTVSAGGGMLSVGSADGAAGWSLPLPLPVGRELSPSLSLGYRSSAGNGAFGAGWHCSPPAICRMDRLGIPRYTSSDRWQGPDGEEILLDKGAPRQVASLPFSDVPAVHTVTAWVPRSGGRDQRLEHWRVQTRPDSPGFWLQYHADGSITLFGWSASARVAEPGTPSHVACWYAEETVSATGEHVVYRYRSEDQAGCDEHERAMHPQVANTYLVAVHAMNATSRLALLIPDQAFREDDFMTVMQLDYGERGVDVNTPPAFAAQTPWAVRQDCFSYWRWGFDKRVRRLCREVLLWHRTRMMAGQQDPRPELVSRLHLEYDASGVASVLVAAQQVAYDADGTPQSLPPVEFEPSRPGRAHPAWEALPDLEGFSAPHWQIADLLGEGLPGLLYQDAGAWLYRAPQRDGDAGGDAVTWGPAQALPGAPRPGTGVLADLDGDGQPQWLVNLPGLRGSFTLAPDGQWRDFIAADALPSELAHGAAQLVDLTGDGLQDLVMIGPRSVRLSPRVRGTGWQPAQDISPGPTLPLVGGEHRLVAFADLAGTGLQQWVEVTGEGVTYWPMLGHGRFANPVRMPGFAIEQFNASRVLLGDTDGSGTTDLLYVEPDRIRVFVSHNGNRLVEAEPLAAPEGVVLDATCKLQLVDLRGQGTAELVLSVPHVVPRSWVYRFNDRRPWLLAEVCSNTGSRTLFDYRSSAQCWLDEKLDLQRQGRKAVSRLPFPVHAVSQVTTVDDISGLRTVSGMCYRCAVWDPVEREFRGFMQAVQTDTLSDAQGTAAERSPPAQVRQWFLSGVEAPDSLPAQGFAGPRSAELDFALQATRFTRLDGDRDVPYEPQGAARRWLLRALRGARVRSETYGLDGSERADVPYSIERQRWQVRVYETARADRPAALVTAVETLALSTERIAEDPRITQSLILRQDRRGHVLQHAQVHYPRRAVLSPSPYPVSLPEGLEADARDPQQDTLWLSVWRHRVHHLENGHDHHSGLLEATRSDVLAVPAHALPPGGFSVEHLLAPGSPLEGLADATLTGYQRQQWCDAQGQLSPLPTRQALVAYREIAVLEQATLALLEASLSPQEAAQWHANGGHHLVSLVEDGKRVYVSRHELARHHGPQLFHRLATLRDNEQVGELRIDWSPHAVQVSRLVDAAGLETTVRHDWRFLTPVALTDANDNLHEVTLDALGRVAQTRFQGTEHGQPAGYRSGKVFTVPMAMEGFLALKGGEVPVATAHRVVSDSWMPRARDRQGRPLAGRMGELAQRRLLKAGHLPAIDPHDEREPPHIISLQTDRYNGDSAQQVRLNVTYSDGAGRLLQTAVLSEPGDALVRNSAGGLERDATGAALIQPAQRRWAVSGKTEFDNKGQPVRTWLPYYLDDWRHVQDDSARAGLYADTHLYDALGRVRRVLTAAGRQRRTHYYPWFTVAEDENDTA</sequence>
<evidence type="ECO:0000256" key="2">
    <source>
        <dbReference type="ARBA" id="ARBA00022525"/>
    </source>
</evidence>
<gene>
    <name evidence="7" type="ORF">DVB73_04740</name>
</gene>
<keyword evidence="2" id="KW-0964">Secreted</keyword>
<dbReference type="GeneID" id="49612721"/>
<evidence type="ECO:0000313" key="8">
    <source>
        <dbReference type="Proteomes" id="UP000256503"/>
    </source>
</evidence>
<feature type="domain" description="Insecticide toxin TcdB middle/C-terminal" evidence="5">
    <location>
        <begin position="861"/>
        <end position="1001"/>
    </location>
</feature>
<evidence type="ECO:0000256" key="4">
    <source>
        <dbReference type="SAM" id="MobiDB-lite"/>
    </source>
</evidence>
<accession>A0AAD0QZC5</accession>
<organism evidence="7 8">
    <name type="scientific">Pseudomonas plecoglossicida</name>
    <dbReference type="NCBI Taxonomy" id="70775"/>
    <lineage>
        <taxon>Bacteria</taxon>
        <taxon>Pseudomonadati</taxon>
        <taxon>Pseudomonadota</taxon>
        <taxon>Gammaproteobacteria</taxon>
        <taxon>Pseudomonadales</taxon>
        <taxon>Pseudomonadaceae</taxon>
        <taxon>Pseudomonas</taxon>
    </lineage>
</organism>
<dbReference type="Pfam" id="PF12256">
    <property type="entry name" value="TcdB_toxin_midN"/>
    <property type="match status" value="1"/>
</dbReference>
<proteinExistence type="predicted"/>
<reference evidence="7 8" key="1">
    <citation type="submission" date="2018-07" db="EMBL/GenBank/DDBJ databases">
        <title>Complete genome sequence of a Pseudomonas plecoglossicida strain pathogenic to the marine fish, Larimichthys crocea.</title>
        <authorList>
            <person name="Tao Z."/>
        </authorList>
    </citation>
    <scope>NUCLEOTIDE SEQUENCE [LARGE SCALE GENOMIC DNA]</scope>
    <source>
        <strain evidence="7 8">XSDHY-P</strain>
    </source>
</reference>
<keyword evidence="3" id="KW-0843">Virulence</keyword>
<dbReference type="EMBL" id="CP031146">
    <property type="protein sequence ID" value="AXM95161.1"/>
    <property type="molecule type" value="Genomic_DNA"/>
</dbReference>
<name>A0AAD0QZC5_PSEDL</name>
<feature type="region of interest" description="Disordered" evidence="4">
    <location>
        <begin position="1"/>
        <end position="25"/>
    </location>
</feature>
<protein>
    <submittedName>
        <fullName evidence="7">Virulence protein</fullName>
    </submittedName>
</protein>